<evidence type="ECO:0000313" key="3">
    <source>
        <dbReference type="RefSeq" id="XP_026549650.1"/>
    </source>
</evidence>
<dbReference type="GO" id="GO:0003743">
    <property type="term" value="F:translation initiation factor activity"/>
    <property type="evidence" value="ECO:0007669"/>
    <property type="project" value="InterPro"/>
</dbReference>
<reference evidence="3" key="1">
    <citation type="submission" date="2025-08" db="UniProtKB">
        <authorList>
            <consortium name="RefSeq"/>
        </authorList>
    </citation>
    <scope>IDENTIFICATION</scope>
</reference>
<organism evidence="2 3">
    <name type="scientific">Notechis scutatus</name>
    <name type="common">mainland tiger snake</name>
    <dbReference type="NCBI Taxonomy" id="8663"/>
    <lineage>
        <taxon>Eukaryota</taxon>
        <taxon>Metazoa</taxon>
        <taxon>Chordata</taxon>
        <taxon>Craniata</taxon>
        <taxon>Vertebrata</taxon>
        <taxon>Euteleostomi</taxon>
        <taxon>Lepidosauria</taxon>
        <taxon>Squamata</taxon>
        <taxon>Bifurcata</taxon>
        <taxon>Unidentata</taxon>
        <taxon>Episquamata</taxon>
        <taxon>Toxicofera</taxon>
        <taxon>Serpentes</taxon>
        <taxon>Colubroidea</taxon>
        <taxon>Elapidae</taxon>
        <taxon>Hydrophiinae</taxon>
        <taxon>Notechis</taxon>
    </lineage>
</organism>
<dbReference type="AlphaFoldDB" id="A0A6J1W3B4"/>
<dbReference type="Pfam" id="PF26291">
    <property type="entry name" value="SWIB_eIF2D"/>
    <property type="match status" value="1"/>
</dbReference>
<feature type="domain" description="DM2" evidence="1">
    <location>
        <begin position="22"/>
        <end position="102"/>
    </location>
</feature>
<dbReference type="GeneID" id="113431559"/>
<dbReference type="SUPFAM" id="SSF47592">
    <property type="entry name" value="SWIB/MDM2 domain"/>
    <property type="match status" value="1"/>
</dbReference>
<name>A0A6J1W3B4_9SAUR</name>
<protein>
    <submittedName>
        <fullName evidence="3">Eukaryotic translation initiation factor 2D-like</fullName>
    </submittedName>
</protein>
<dbReference type="KEGG" id="nss:113431559"/>
<proteinExistence type="predicted"/>
<evidence type="ECO:0000313" key="2">
    <source>
        <dbReference type="Proteomes" id="UP000504612"/>
    </source>
</evidence>
<evidence type="ECO:0000259" key="1">
    <source>
        <dbReference type="PROSITE" id="PS51925"/>
    </source>
</evidence>
<gene>
    <name evidence="3" type="primary">LOC113431559</name>
</gene>
<dbReference type="PANTHER" id="PTHR12217:SF4">
    <property type="entry name" value="EUKARYOTIC TRANSLATION INITIATION FACTOR 2D"/>
    <property type="match status" value="1"/>
</dbReference>
<dbReference type="InterPro" id="IPR039757">
    <property type="entry name" value="EIF2D"/>
</dbReference>
<dbReference type="RefSeq" id="XP_026549650.1">
    <property type="nucleotide sequence ID" value="XM_026693865.1"/>
</dbReference>
<dbReference type="GO" id="GO:0001731">
    <property type="term" value="P:formation of translation preinitiation complex"/>
    <property type="evidence" value="ECO:0007669"/>
    <property type="project" value="InterPro"/>
</dbReference>
<dbReference type="Gene3D" id="1.10.245.10">
    <property type="entry name" value="SWIB/MDM2 domain"/>
    <property type="match status" value="1"/>
</dbReference>
<dbReference type="InterPro" id="IPR058886">
    <property type="entry name" value="SWIB_eIF2D"/>
</dbReference>
<keyword evidence="2" id="KW-1185">Reference proteome</keyword>
<dbReference type="InterPro" id="IPR003121">
    <property type="entry name" value="SWIB_MDM2_domain"/>
</dbReference>
<accession>A0A6J1W3B4</accession>
<sequence>MSVQDCKGDDQEQLYHPPEIIPLYGISSKMAPLFQESGYKKGHTLSSSEVRSVIVSYVKANELVDEINKNFVKVNPILCDCLLDKAEQDEISKLKWDDLLSR</sequence>
<dbReference type="Proteomes" id="UP000504612">
    <property type="component" value="Unplaced"/>
</dbReference>
<dbReference type="InterPro" id="IPR036885">
    <property type="entry name" value="SWIB_MDM2_dom_sf"/>
</dbReference>
<dbReference type="PROSITE" id="PS51925">
    <property type="entry name" value="SWIB_MDM2"/>
    <property type="match status" value="1"/>
</dbReference>
<dbReference type="PANTHER" id="PTHR12217">
    <property type="entry name" value="EUKARYOTIC TRANSLATION INITIATION FACTOR 2D"/>
    <property type="match status" value="1"/>
</dbReference>